<evidence type="ECO:0000256" key="1">
    <source>
        <dbReference type="ARBA" id="ARBA00023002"/>
    </source>
</evidence>
<dbReference type="AlphaFoldDB" id="A0A644YZ44"/>
<dbReference type="GO" id="GO:0047129">
    <property type="term" value="F:opine dehydrogenase activity"/>
    <property type="evidence" value="ECO:0007669"/>
    <property type="project" value="UniProtKB-EC"/>
</dbReference>
<dbReference type="InterPro" id="IPR051729">
    <property type="entry name" value="Opine/Lysopine_DH"/>
</dbReference>
<evidence type="ECO:0000259" key="3">
    <source>
        <dbReference type="Pfam" id="PF02317"/>
    </source>
</evidence>
<dbReference type="PANTHER" id="PTHR38015:SF1">
    <property type="entry name" value="OPINE DEHYDROGENASE DOMAIN-CONTAINING PROTEIN"/>
    <property type="match status" value="1"/>
</dbReference>
<dbReference type="InterPro" id="IPR013328">
    <property type="entry name" value="6PGD_dom2"/>
</dbReference>
<comment type="caution">
    <text evidence="4">The sequence shown here is derived from an EMBL/GenBank/DDBJ whole genome shotgun (WGS) entry which is preliminary data.</text>
</comment>
<dbReference type="SUPFAM" id="SSF51735">
    <property type="entry name" value="NAD(P)-binding Rossmann-fold domains"/>
    <property type="match status" value="1"/>
</dbReference>
<dbReference type="Gene3D" id="1.10.1040.10">
    <property type="entry name" value="N-(1-d-carboxylethyl)-l-norvaline Dehydrogenase, domain 2"/>
    <property type="match status" value="1"/>
</dbReference>
<gene>
    <name evidence="4" type="primary">odh_4</name>
    <name evidence="4" type="ORF">SDC9_80330</name>
</gene>
<accession>A0A644YZ44</accession>
<dbReference type="SUPFAM" id="SSF48179">
    <property type="entry name" value="6-phosphogluconate dehydrogenase C-terminal domain-like"/>
    <property type="match status" value="1"/>
</dbReference>
<dbReference type="InterPro" id="IPR003421">
    <property type="entry name" value="Opine_DH"/>
</dbReference>
<dbReference type="EMBL" id="VSSQ01006752">
    <property type="protein sequence ID" value="MPM33752.1"/>
    <property type="molecule type" value="Genomic_DNA"/>
</dbReference>
<dbReference type="GO" id="GO:0051287">
    <property type="term" value="F:NAD binding"/>
    <property type="evidence" value="ECO:0007669"/>
    <property type="project" value="InterPro"/>
</dbReference>
<dbReference type="Pfam" id="PF01210">
    <property type="entry name" value="NAD_Gly3P_dh_N"/>
    <property type="match status" value="1"/>
</dbReference>
<organism evidence="4">
    <name type="scientific">bioreactor metagenome</name>
    <dbReference type="NCBI Taxonomy" id="1076179"/>
    <lineage>
        <taxon>unclassified sequences</taxon>
        <taxon>metagenomes</taxon>
        <taxon>ecological metagenomes</taxon>
    </lineage>
</organism>
<feature type="domain" description="Glycerol-3-phosphate dehydrogenase NAD-dependent N-terminal" evidence="2">
    <location>
        <begin position="2"/>
        <end position="101"/>
    </location>
</feature>
<dbReference type="Gene3D" id="3.40.50.720">
    <property type="entry name" value="NAD(P)-binding Rossmann-like Domain"/>
    <property type="match status" value="1"/>
</dbReference>
<dbReference type="Pfam" id="PF02317">
    <property type="entry name" value="Octopine_DH"/>
    <property type="match status" value="1"/>
</dbReference>
<keyword evidence="1 4" id="KW-0560">Oxidoreductase</keyword>
<proteinExistence type="predicted"/>
<dbReference type="InterPro" id="IPR008927">
    <property type="entry name" value="6-PGluconate_DH-like_C_sf"/>
</dbReference>
<dbReference type="GO" id="GO:0016616">
    <property type="term" value="F:oxidoreductase activity, acting on the CH-OH group of donors, NAD or NADP as acceptor"/>
    <property type="evidence" value="ECO:0007669"/>
    <property type="project" value="InterPro"/>
</dbReference>
<dbReference type="PANTHER" id="PTHR38015">
    <property type="entry name" value="BLR6086 PROTEIN"/>
    <property type="match status" value="1"/>
</dbReference>
<dbReference type="EC" id="1.5.1.28" evidence="4"/>
<dbReference type="InterPro" id="IPR036291">
    <property type="entry name" value="NAD(P)-bd_dom_sf"/>
</dbReference>
<evidence type="ECO:0000259" key="2">
    <source>
        <dbReference type="Pfam" id="PF01210"/>
    </source>
</evidence>
<name>A0A644YZ44_9ZZZZ</name>
<reference evidence="4" key="1">
    <citation type="submission" date="2019-08" db="EMBL/GenBank/DDBJ databases">
        <authorList>
            <person name="Kucharzyk K."/>
            <person name="Murdoch R.W."/>
            <person name="Higgins S."/>
            <person name="Loffler F."/>
        </authorList>
    </citation>
    <scope>NUCLEOTIDE SEQUENCE</scope>
</reference>
<feature type="domain" description="Opine dehydrogenase" evidence="3">
    <location>
        <begin position="183"/>
        <end position="327"/>
    </location>
</feature>
<sequence>MKVTVIGAGNSGIAMAAHLSKEGNEVTLWNRSRANISKLMKTHLIHCAGVVKGDILVHEVTDDIHIALEDPEVILITTPAHSHKELAELIAKNIKKSAVVVLNPGRTFGALEFRSIYEKFNQEYKQIIAETQTIIYTCRKTNEDSVDIFAFKDSVLISSFDTDNGKNIIDYLPECLKGYLSPAQSMIQTSIGNVGMVLHCAPLLLHAGWTENSQHTYKYYYDGITPTIAEFIEKIDLERIAVSEALGHKVESTQEWLIRTYPLTGNTLFACIQNNEAYKTINAPESLKHRYIFEDVPCGLVPLEVMGLKLGLNMMYTTLIIDLATTMLNTDFRQIGRNLEYSEIFTEKNGLEHIFERRFSNE</sequence>
<protein>
    <submittedName>
        <fullName evidence="4">Opine dehydrogenase</fullName>
        <ecNumber evidence="4">1.5.1.28</ecNumber>
    </submittedName>
</protein>
<dbReference type="GO" id="GO:0046168">
    <property type="term" value="P:glycerol-3-phosphate catabolic process"/>
    <property type="evidence" value="ECO:0007669"/>
    <property type="project" value="InterPro"/>
</dbReference>
<evidence type="ECO:0000313" key="4">
    <source>
        <dbReference type="EMBL" id="MPM33752.1"/>
    </source>
</evidence>
<dbReference type="InterPro" id="IPR011128">
    <property type="entry name" value="G3P_DH_NAD-dep_N"/>
</dbReference>